<comment type="catalytic activity">
    <reaction evidence="12">
        <text>O-phospho-D-serine + H2O = D-serine + phosphate</text>
        <dbReference type="Rhea" id="RHEA:24873"/>
        <dbReference type="ChEBI" id="CHEBI:15377"/>
        <dbReference type="ChEBI" id="CHEBI:35247"/>
        <dbReference type="ChEBI" id="CHEBI:43474"/>
        <dbReference type="ChEBI" id="CHEBI:58680"/>
        <dbReference type="EC" id="3.1.3.3"/>
    </reaction>
</comment>
<keyword evidence="9" id="KW-0718">Serine biosynthesis</keyword>
<evidence type="ECO:0000256" key="6">
    <source>
        <dbReference type="ARBA" id="ARBA00022723"/>
    </source>
</evidence>
<dbReference type="SFLD" id="SFLDS00003">
    <property type="entry name" value="Haloacid_Dehalogenase"/>
    <property type="match status" value="1"/>
</dbReference>
<dbReference type="CDD" id="cd07500">
    <property type="entry name" value="HAD_PSP"/>
    <property type="match status" value="1"/>
</dbReference>
<dbReference type="NCBIfam" id="TIGR00338">
    <property type="entry name" value="serB"/>
    <property type="match status" value="1"/>
</dbReference>
<name>A0A261G242_9BIFI</name>
<keyword evidence="15" id="KW-1185">Reference proteome</keyword>
<proteinExistence type="inferred from homology"/>
<evidence type="ECO:0000256" key="7">
    <source>
        <dbReference type="ARBA" id="ARBA00022801"/>
    </source>
</evidence>
<reference evidence="14 15" key="1">
    <citation type="journal article" date="2017" name="BMC Genomics">
        <title>Comparative genomic and phylogenomic analyses of the Bifidobacteriaceae family.</title>
        <authorList>
            <person name="Lugli G.A."/>
            <person name="Milani C."/>
            <person name="Turroni F."/>
            <person name="Duranti S."/>
            <person name="Mancabelli L."/>
            <person name="Mangifesta M."/>
            <person name="Ferrario C."/>
            <person name="Modesto M."/>
            <person name="Mattarelli P."/>
            <person name="Jiri K."/>
            <person name="van Sinderen D."/>
            <person name="Ventura M."/>
        </authorList>
    </citation>
    <scope>NUCLEOTIDE SEQUENCE [LARGE SCALE GENOMIC DNA]</scope>
    <source>
        <strain evidence="14 15">LMG 28769</strain>
    </source>
</reference>
<gene>
    <name evidence="14" type="ORF">BAQU_1675</name>
</gene>
<comment type="catalytic activity">
    <reaction evidence="11">
        <text>O-phospho-L-serine + H2O = L-serine + phosphate</text>
        <dbReference type="Rhea" id="RHEA:21208"/>
        <dbReference type="ChEBI" id="CHEBI:15377"/>
        <dbReference type="ChEBI" id="CHEBI:33384"/>
        <dbReference type="ChEBI" id="CHEBI:43474"/>
        <dbReference type="ChEBI" id="CHEBI:57524"/>
        <dbReference type="EC" id="3.1.3.3"/>
    </reaction>
</comment>
<dbReference type="Proteomes" id="UP000216451">
    <property type="component" value="Unassembled WGS sequence"/>
</dbReference>
<sequence length="235" mass="25234">MHNQTLQAPNNSPVKDPVNPRRLLVMDVDSTLIDEEVIDLIGEASGKGGHIADITSRAMRGDLDFRQALAERVRLLQGVPVSVLDDVFKAVHFTNGALDMIATAHERGWTVGVVSGGFHEIVDRLVTLAGIDHAIANTLETKDGVLTGKTLGEVVTKETKLRALQSWAAEDNVDMADTVAIGDGANDIPMILAAGTGIAFCAKPAVRQAAPHTLNIRNLRPVISIIDNDRQNIQE</sequence>
<protein>
    <recommendedName>
        <fullName evidence="4">phosphoserine phosphatase</fullName>
        <ecNumber evidence="4">3.1.3.3</ecNumber>
    </recommendedName>
    <alternativeName>
        <fullName evidence="10">O-phosphoserine phosphohydrolase</fullName>
    </alternativeName>
</protein>
<keyword evidence="6" id="KW-0479">Metal-binding</keyword>
<dbReference type="EC" id="3.1.3.3" evidence="4"/>
<dbReference type="SFLD" id="SFLDF00029">
    <property type="entry name" value="phosphoserine_phosphatase"/>
    <property type="match status" value="1"/>
</dbReference>
<accession>A0A261G242</accession>
<evidence type="ECO:0000256" key="2">
    <source>
        <dbReference type="ARBA" id="ARBA00005135"/>
    </source>
</evidence>
<evidence type="ECO:0000256" key="9">
    <source>
        <dbReference type="ARBA" id="ARBA00023299"/>
    </source>
</evidence>
<dbReference type="GO" id="GO:0036424">
    <property type="term" value="F:L-phosphoserine phosphatase activity"/>
    <property type="evidence" value="ECO:0007669"/>
    <property type="project" value="InterPro"/>
</dbReference>
<dbReference type="AlphaFoldDB" id="A0A261G242"/>
<comment type="pathway">
    <text evidence="2">Amino-acid biosynthesis; L-serine biosynthesis; L-serine from 3-phospho-D-glycerate: step 3/3.</text>
</comment>
<evidence type="ECO:0000256" key="3">
    <source>
        <dbReference type="ARBA" id="ARBA00009184"/>
    </source>
</evidence>
<evidence type="ECO:0000313" key="15">
    <source>
        <dbReference type="Proteomes" id="UP000216451"/>
    </source>
</evidence>
<evidence type="ECO:0000256" key="8">
    <source>
        <dbReference type="ARBA" id="ARBA00022842"/>
    </source>
</evidence>
<dbReference type="InterPro" id="IPR050582">
    <property type="entry name" value="HAD-like_SerB"/>
</dbReference>
<keyword evidence="8" id="KW-0460">Magnesium</keyword>
<keyword evidence="7" id="KW-0378">Hydrolase</keyword>
<dbReference type="SUPFAM" id="SSF56784">
    <property type="entry name" value="HAD-like"/>
    <property type="match status" value="1"/>
</dbReference>
<dbReference type="SFLD" id="SFLDG01137">
    <property type="entry name" value="C1.6.1:_Phosphoserine_Phosphat"/>
    <property type="match status" value="1"/>
</dbReference>
<evidence type="ECO:0000256" key="13">
    <source>
        <dbReference type="PIRSR" id="PIRSR604469-1"/>
    </source>
</evidence>
<feature type="active site" description="Nucleophile" evidence="13">
    <location>
        <position position="27"/>
    </location>
</feature>
<dbReference type="InterPro" id="IPR004469">
    <property type="entry name" value="PSP"/>
</dbReference>
<comment type="caution">
    <text evidence="14">The sequence shown here is derived from an EMBL/GenBank/DDBJ whole genome shotgun (WGS) entry which is preliminary data.</text>
</comment>
<dbReference type="UniPathway" id="UPA00135">
    <property type="reaction ID" value="UER00198"/>
</dbReference>
<dbReference type="Pfam" id="PF12710">
    <property type="entry name" value="HAD"/>
    <property type="match status" value="1"/>
</dbReference>
<feature type="active site" description="Proton donor" evidence="13">
    <location>
        <position position="29"/>
    </location>
</feature>
<evidence type="ECO:0000256" key="1">
    <source>
        <dbReference type="ARBA" id="ARBA00001946"/>
    </source>
</evidence>
<evidence type="ECO:0000256" key="5">
    <source>
        <dbReference type="ARBA" id="ARBA00022605"/>
    </source>
</evidence>
<dbReference type="PANTHER" id="PTHR43344:SF2">
    <property type="entry name" value="PHOSPHOSERINE PHOSPHATASE"/>
    <property type="match status" value="1"/>
</dbReference>
<comment type="cofactor">
    <cofactor evidence="1">
        <name>Mg(2+)</name>
        <dbReference type="ChEBI" id="CHEBI:18420"/>
    </cofactor>
</comment>
<dbReference type="OrthoDB" id="9792539at2"/>
<keyword evidence="5" id="KW-0028">Amino-acid biosynthesis</keyword>
<comment type="similarity">
    <text evidence="3">Belongs to the HAD-like hydrolase superfamily. SerB family.</text>
</comment>
<evidence type="ECO:0000256" key="4">
    <source>
        <dbReference type="ARBA" id="ARBA00012640"/>
    </source>
</evidence>
<dbReference type="InterPro" id="IPR023214">
    <property type="entry name" value="HAD_sf"/>
</dbReference>
<evidence type="ECO:0000256" key="12">
    <source>
        <dbReference type="ARBA" id="ARBA00048523"/>
    </source>
</evidence>
<dbReference type="InterPro" id="IPR036412">
    <property type="entry name" value="HAD-like_sf"/>
</dbReference>
<organism evidence="14 15">
    <name type="scientific">Bifidobacterium aquikefiri</name>
    <dbReference type="NCBI Taxonomy" id="1653207"/>
    <lineage>
        <taxon>Bacteria</taxon>
        <taxon>Bacillati</taxon>
        <taxon>Actinomycetota</taxon>
        <taxon>Actinomycetes</taxon>
        <taxon>Bifidobacteriales</taxon>
        <taxon>Bifidobacteriaceae</taxon>
        <taxon>Bifidobacterium</taxon>
    </lineage>
</organism>
<dbReference type="EMBL" id="MWXA01000008">
    <property type="protein sequence ID" value="OZG65492.1"/>
    <property type="molecule type" value="Genomic_DNA"/>
</dbReference>
<evidence type="ECO:0000313" key="14">
    <source>
        <dbReference type="EMBL" id="OZG65492.1"/>
    </source>
</evidence>
<dbReference type="NCBIfam" id="TIGR01488">
    <property type="entry name" value="HAD-SF-IB"/>
    <property type="match status" value="1"/>
</dbReference>
<dbReference type="GO" id="GO:0005737">
    <property type="term" value="C:cytoplasm"/>
    <property type="evidence" value="ECO:0007669"/>
    <property type="project" value="TreeGrafter"/>
</dbReference>
<evidence type="ECO:0000256" key="10">
    <source>
        <dbReference type="ARBA" id="ARBA00031693"/>
    </source>
</evidence>
<evidence type="ECO:0000256" key="11">
    <source>
        <dbReference type="ARBA" id="ARBA00048138"/>
    </source>
</evidence>
<dbReference type="Gene3D" id="3.40.50.1000">
    <property type="entry name" value="HAD superfamily/HAD-like"/>
    <property type="match status" value="1"/>
</dbReference>
<dbReference type="PANTHER" id="PTHR43344">
    <property type="entry name" value="PHOSPHOSERINE PHOSPHATASE"/>
    <property type="match status" value="1"/>
</dbReference>
<dbReference type="GO" id="GO:0000287">
    <property type="term" value="F:magnesium ion binding"/>
    <property type="evidence" value="ECO:0007669"/>
    <property type="project" value="TreeGrafter"/>
</dbReference>
<dbReference type="SFLD" id="SFLDG01136">
    <property type="entry name" value="C1.6:_Phosphoserine_Phosphatas"/>
    <property type="match status" value="1"/>
</dbReference>
<dbReference type="GO" id="GO:0006564">
    <property type="term" value="P:L-serine biosynthetic process"/>
    <property type="evidence" value="ECO:0007669"/>
    <property type="project" value="UniProtKB-KW"/>
</dbReference>